<proteinExistence type="predicted"/>
<sequence>MTPPLQPVRPGFIRLGMTDSGPLDVALDQLREKHFAITGPVGQRKTLFLLSVLKQFIMLPTDGCFFIDLGGDQAAFWILKEAAEQAGKPFYFLSLDNGHDGCSWDPIQGTPAYAADVTLAESGTASGLSLLHGEGYGRKFWGRINFKAITQAFATLTTTLGRLPSFPELARELSRMGEACKNSQHTSEAYLAAETLLSFDALTGKGSKKLDIGEAIESSAVVVVYIPSALRVESARAVATMMIWSLLVQAAHRYEQGKPVRYLHVPVDEYAQVASSRSAVDSGMVLARKWSIAYYTVFQDDSQLINPEGDLRPIIRSQCQRILFARESEEEIKELQNRSLDVLRPDKSQSLRGMSLTTSVRETREPGLTRNEILELSGVAMKAYAVLRLGDKHRDPIPFTVIPPTASPAEHTKLKNKPLPSKLPATPTLSTPASSQVAATPLAADDLHRSDRVGRLRDLYRRLCDEQSWRIRQEAPQSESK</sequence>
<dbReference type="RefSeq" id="WP_145111036.1">
    <property type="nucleotide sequence ID" value="NZ_CP036349.1"/>
</dbReference>
<keyword evidence="3" id="KW-1185">Reference proteome</keyword>
<feature type="region of interest" description="Disordered" evidence="1">
    <location>
        <begin position="403"/>
        <end position="437"/>
    </location>
</feature>
<evidence type="ECO:0000313" key="3">
    <source>
        <dbReference type="Proteomes" id="UP000316426"/>
    </source>
</evidence>
<reference evidence="2 3" key="1">
    <citation type="submission" date="2019-02" db="EMBL/GenBank/DDBJ databases">
        <title>Deep-cultivation of Planctomycetes and their phenomic and genomic characterization uncovers novel biology.</title>
        <authorList>
            <person name="Wiegand S."/>
            <person name="Jogler M."/>
            <person name="Boedeker C."/>
            <person name="Pinto D."/>
            <person name="Vollmers J."/>
            <person name="Rivas-Marin E."/>
            <person name="Kohn T."/>
            <person name="Peeters S.H."/>
            <person name="Heuer A."/>
            <person name="Rast P."/>
            <person name="Oberbeckmann S."/>
            <person name="Bunk B."/>
            <person name="Jeske O."/>
            <person name="Meyerdierks A."/>
            <person name="Storesund J.E."/>
            <person name="Kallscheuer N."/>
            <person name="Luecker S."/>
            <person name="Lage O.M."/>
            <person name="Pohl T."/>
            <person name="Merkel B.J."/>
            <person name="Hornburger P."/>
            <person name="Mueller R.-W."/>
            <person name="Bruemmer F."/>
            <person name="Labrenz M."/>
            <person name="Spormann A.M."/>
            <person name="Op den Camp H."/>
            <person name="Overmann J."/>
            <person name="Amann R."/>
            <person name="Jetten M.S.M."/>
            <person name="Mascher T."/>
            <person name="Medema M.H."/>
            <person name="Devos D.P."/>
            <person name="Kaster A.-K."/>
            <person name="Ovreas L."/>
            <person name="Rohde M."/>
            <person name="Galperin M.Y."/>
            <person name="Jogler C."/>
        </authorList>
    </citation>
    <scope>NUCLEOTIDE SEQUENCE [LARGE SCALE GENOMIC DNA]</scope>
    <source>
        <strain evidence="2 3">Spa11</strain>
    </source>
</reference>
<dbReference type="AlphaFoldDB" id="A0A518K789"/>
<gene>
    <name evidence="2" type="ORF">Spa11_18570</name>
</gene>
<evidence type="ECO:0008006" key="4">
    <source>
        <dbReference type="Google" id="ProtNLM"/>
    </source>
</evidence>
<feature type="compositionally biased region" description="Polar residues" evidence="1">
    <location>
        <begin position="427"/>
        <end position="437"/>
    </location>
</feature>
<protein>
    <recommendedName>
        <fullName evidence="4">AAA-like domain protein</fullName>
    </recommendedName>
</protein>
<organism evidence="2 3">
    <name type="scientific">Botrimarina mediterranea</name>
    <dbReference type="NCBI Taxonomy" id="2528022"/>
    <lineage>
        <taxon>Bacteria</taxon>
        <taxon>Pseudomonadati</taxon>
        <taxon>Planctomycetota</taxon>
        <taxon>Planctomycetia</taxon>
        <taxon>Pirellulales</taxon>
        <taxon>Lacipirellulaceae</taxon>
        <taxon>Botrimarina</taxon>
    </lineage>
</organism>
<dbReference type="KEGG" id="bmei:Spa11_18570"/>
<dbReference type="Proteomes" id="UP000316426">
    <property type="component" value="Chromosome"/>
</dbReference>
<dbReference type="InterPro" id="IPR027417">
    <property type="entry name" value="P-loop_NTPase"/>
</dbReference>
<dbReference type="SUPFAM" id="SSF52540">
    <property type="entry name" value="P-loop containing nucleoside triphosphate hydrolases"/>
    <property type="match status" value="1"/>
</dbReference>
<dbReference type="Gene3D" id="3.40.50.300">
    <property type="entry name" value="P-loop containing nucleotide triphosphate hydrolases"/>
    <property type="match status" value="1"/>
</dbReference>
<dbReference type="EMBL" id="CP036349">
    <property type="protein sequence ID" value="QDV73658.1"/>
    <property type="molecule type" value="Genomic_DNA"/>
</dbReference>
<evidence type="ECO:0000256" key="1">
    <source>
        <dbReference type="SAM" id="MobiDB-lite"/>
    </source>
</evidence>
<name>A0A518K789_9BACT</name>
<accession>A0A518K789</accession>
<evidence type="ECO:0000313" key="2">
    <source>
        <dbReference type="EMBL" id="QDV73658.1"/>
    </source>
</evidence>